<keyword evidence="1" id="KW-0472">Membrane</keyword>
<keyword evidence="1" id="KW-1133">Transmembrane helix</keyword>
<sequence>MNYWSYMEIPWLAAFVSFMIGFGIAAMFRPLCNGPECYVIHGPPVTDVLHKVYQMGERCVEFTTEVVDCPKAGSAEASQLVHTVKRVASA</sequence>
<dbReference type="AlphaFoldDB" id="A0A6C0DBR6"/>
<evidence type="ECO:0000256" key="1">
    <source>
        <dbReference type="SAM" id="Phobius"/>
    </source>
</evidence>
<name>A0A6C0DBR6_9ZZZZ</name>
<keyword evidence="1" id="KW-0812">Transmembrane</keyword>
<protein>
    <submittedName>
        <fullName evidence="2">Uncharacterized protein</fullName>
    </submittedName>
</protein>
<proteinExistence type="predicted"/>
<organism evidence="2">
    <name type="scientific">viral metagenome</name>
    <dbReference type="NCBI Taxonomy" id="1070528"/>
    <lineage>
        <taxon>unclassified sequences</taxon>
        <taxon>metagenomes</taxon>
        <taxon>organismal metagenomes</taxon>
    </lineage>
</organism>
<evidence type="ECO:0000313" key="2">
    <source>
        <dbReference type="EMBL" id="QHT13604.1"/>
    </source>
</evidence>
<reference evidence="2" key="1">
    <citation type="journal article" date="2020" name="Nature">
        <title>Giant virus diversity and host interactions through global metagenomics.</title>
        <authorList>
            <person name="Schulz F."/>
            <person name="Roux S."/>
            <person name="Paez-Espino D."/>
            <person name="Jungbluth S."/>
            <person name="Walsh D.A."/>
            <person name="Denef V.J."/>
            <person name="McMahon K.D."/>
            <person name="Konstantinidis K.T."/>
            <person name="Eloe-Fadrosh E.A."/>
            <person name="Kyrpides N.C."/>
            <person name="Woyke T."/>
        </authorList>
    </citation>
    <scope>NUCLEOTIDE SEQUENCE</scope>
    <source>
        <strain evidence="2">GVMAG-M-3300023174-132</strain>
    </source>
</reference>
<dbReference type="EMBL" id="MN739575">
    <property type="protein sequence ID" value="QHT13604.1"/>
    <property type="molecule type" value="Genomic_DNA"/>
</dbReference>
<accession>A0A6C0DBR6</accession>
<feature type="transmembrane region" description="Helical" evidence="1">
    <location>
        <begin position="9"/>
        <end position="28"/>
    </location>
</feature>